<protein>
    <submittedName>
        <fullName evidence="9">Peptidase M48 Ste24p</fullName>
    </submittedName>
</protein>
<dbReference type="PROSITE" id="PS51257">
    <property type="entry name" value="PROKAR_LIPOPROTEIN"/>
    <property type="match status" value="1"/>
</dbReference>
<keyword evidence="10" id="KW-1185">Reference proteome</keyword>
<keyword evidence="2" id="KW-0479">Metal-binding</keyword>
<reference evidence="9 10" key="1">
    <citation type="journal article" date="2010" name="Stand. Genomic Sci.">
        <title>Complete genome sequence of Ilyobacter polytropus type strain (CuHbu1).</title>
        <authorList>
            <person name="Sikorski J."/>
            <person name="Chertkov O."/>
            <person name="Lapidus A."/>
            <person name="Nolan M."/>
            <person name="Lucas S."/>
            <person name="Del Rio T.G."/>
            <person name="Tice H."/>
            <person name="Cheng J.F."/>
            <person name="Tapia R."/>
            <person name="Han C."/>
            <person name="Goodwin L."/>
            <person name="Pitluck S."/>
            <person name="Liolios K."/>
            <person name="Ivanova N."/>
            <person name="Mavromatis K."/>
            <person name="Mikhailova N."/>
            <person name="Pati A."/>
            <person name="Chen A."/>
            <person name="Palaniappan K."/>
            <person name="Land M."/>
            <person name="Hauser L."/>
            <person name="Chang Y.J."/>
            <person name="Jeffries C.D."/>
            <person name="Brambilla E."/>
            <person name="Yasawong M."/>
            <person name="Rohde M."/>
            <person name="Pukall R."/>
            <person name="Spring S."/>
            <person name="Goker M."/>
            <person name="Woyke T."/>
            <person name="Bristow J."/>
            <person name="Eisen J.A."/>
            <person name="Markowitz V."/>
            <person name="Hugenholtz P."/>
            <person name="Kyrpides N.C."/>
            <person name="Klenk H.P."/>
        </authorList>
    </citation>
    <scope>NUCLEOTIDE SEQUENCE [LARGE SCALE GENOMIC DNA]</scope>
    <source>
        <strain evidence="10">ATCC 51220 / DSM 2926 / LMG 16218 / CuHBu1</strain>
    </source>
</reference>
<comment type="similarity">
    <text evidence="6">Belongs to the peptidase M48 family.</text>
</comment>
<keyword evidence="7" id="KW-0732">Signal</keyword>
<dbReference type="InterPro" id="IPR051156">
    <property type="entry name" value="Mito/Outer_Membr_Metalloprot"/>
</dbReference>
<evidence type="ECO:0000256" key="1">
    <source>
        <dbReference type="ARBA" id="ARBA00022670"/>
    </source>
</evidence>
<keyword evidence="4 6" id="KW-0862">Zinc</keyword>
<evidence type="ECO:0000256" key="7">
    <source>
        <dbReference type="SAM" id="SignalP"/>
    </source>
</evidence>
<evidence type="ECO:0000256" key="5">
    <source>
        <dbReference type="ARBA" id="ARBA00023049"/>
    </source>
</evidence>
<dbReference type="PANTHER" id="PTHR22726">
    <property type="entry name" value="METALLOENDOPEPTIDASE OMA1"/>
    <property type="match status" value="1"/>
</dbReference>
<feature type="signal peptide" evidence="7">
    <location>
        <begin position="1"/>
        <end position="21"/>
    </location>
</feature>
<evidence type="ECO:0000259" key="8">
    <source>
        <dbReference type="Pfam" id="PF01435"/>
    </source>
</evidence>
<evidence type="ECO:0000313" key="10">
    <source>
        <dbReference type="Proteomes" id="UP000006875"/>
    </source>
</evidence>
<dbReference type="KEGG" id="ipo:Ilyop_1072"/>
<dbReference type="OrthoDB" id="9810445at2"/>
<accession>E3H7F7</accession>
<dbReference type="EMBL" id="CP002281">
    <property type="protein sequence ID" value="ADO82853.1"/>
    <property type="molecule type" value="Genomic_DNA"/>
</dbReference>
<keyword evidence="1 6" id="KW-0645">Protease</keyword>
<evidence type="ECO:0000256" key="2">
    <source>
        <dbReference type="ARBA" id="ARBA00022723"/>
    </source>
</evidence>
<dbReference type="Proteomes" id="UP000006875">
    <property type="component" value="Chromosome"/>
</dbReference>
<dbReference type="InterPro" id="IPR001915">
    <property type="entry name" value="Peptidase_M48"/>
</dbReference>
<organism evidence="9 10">
    <name type="scientific">Ilyobacter polytropus (strain ATCC 51220 / DSM 2926 / LMG 16218 / CuHBu1)</name>
    <dbReference type="NCBI Taxonomy" id="572544"/>
    <lineage>
        <taxon>Bacteria</taxon>
        <taxon>Fusobacteriati</taxon>
        <taxon>Fusobacteriota</taxon>
        <taxon>Fusobacteriia</taxon>
        <taxon>Fusobacteriales</taxon>
        <taxon>Fusobacteriaceae</taxon>
        <taxon>Ilyobacter</taxon>
    </lineage>
</organism>
<evidence type="ECO:0000256" key="4">
    <source>
        <dbReference type="ARBA" id="ARBA00022833"/>
    </source>
</evidence>
<sequence>MKKLALLLVLFSMLACSSAPITGRTQILIVPKYEVLEQSSLQYEEVKKESKILNNQDSIRVKKVGNKIAAAVESFLNSDPAYAGMADDYSWEFNLIESEDVNAWCMPGGKVAVYTGILKYAKDEDSLAVIMGHEIAHAVAEHGRERMSQELIKNYGAVTLSSVFSQNPTAATNLFSQAYGISSELVTLKYSRDHEKEADKLGVIFMAMAGYNPNTAVDFWEKMAADKETEPLEFFSTHPNSATRIQLIKEYIVSPEFSKYIR</sequence>
<dbReference type="Gene3D" id="3.30.2010.10">
    <property type="entry name" value="Metalloproteases ('zincins'), catalytic domain"/>
    <property type="match status" value="1"/>
</dbReference>
<dbReference type="PANTHER" id="PTHR22726:SF1">
    <property type="entry name" value="METALLOENDOPEPTIDASE OMA1, MITOCHONDRIAL"/>
    <property type="match status" value="1"/>
</dbReference>
<dbReference type="GO" id="GO:0051603">
    <property type="term" value="P:proteolysis involved in protein catabolic process"/>
    <property type="evidence" value="ECO:0007669"/>
    <property type="project" value="TreeGrafter"/>
</dbReference>
<dbReference type="CDD" id="cd07331">
    <property type="entry name" value="M48C_Oma1_like"/>
    <property type="match status" value="1"/>
</dbReference>
<evidence type="ECO:0000313" key="9">
    <source>
        <dbReference type="EMBL" id="ADO82853.1"/>
    </source>
</evidence>
<evidence type="ECO:0000256" key="6">
    <source>
        <dbReference type="RuleBase" id="RU003983"/>
    </source>
</evidence>
<proteinExistence type="inferred from homology"/>
<keyword evidence="5 6" id="KW-0482">Metalloprotease</keyword>
<dbReference type="Pfam" id="PF01435">
    <property type="entry name" value="Peptidase_M48"/>
    <property type="match status" value="1"/>
</dbReference>
<dbReference type="GO" id="GO:0016020">
    <property type="term" value="C:membrane"/>
    <property type="evidence" value="ECO:0007669"/>
    <property type="project" value="TreeGrafter"/>
</dbReference>
<feature type="chain" id="PRO_5003170715" evidence="7">
    <location>
        <begin position="22"/>
        <end position="262"/>
    </location>
</feature>
<dbReference type="STRING" id="572544.Ilyop_1072"/>
<dbReference type="GO" id="GO:0004222">
    <property type="term" value="F:metalloendopeptidase activity"/>
    <property type="evidence" value="ECO:0007669"/>
    <property type="project" value="InterPro"/>
</dbReference>
<comment type="cofactor">
    <cofactor evidence="6">
        <name>Zn(2+)</name>
        <dbReference type="ChEBI" id="CHEBI:29105"/>
    </cofactor>
    <text evidence="6">Binds 1 zinc ion per subunit.</text>
</comment>
<dbReference type="HOGENOM" id="CLU_029002_5_0_0"/>
<dbReference type="RefSeq" id="WP_013387521.1">
    <property type="nucleotide sequence ID" value="NC_014632.1"/>
</dbReference>
<dbReference type="GO" id="GO:0046872">
    <property type="term" value="F:metal ion binding"/>
    <property type="evidence" value="ECO:0007669"/>
    <property type="project" value="UniProtKB-KW"/>
</dbReference>
<gene>
    <name evidence="9" type="ordered locus">Ilyop_1072</name>
</gene>
<keyword evidence="3 6" id="KW-0378">Hydrolase</keyword>
<dbReference type="AlphaFoldDB" id="E3H7F7"/>
<evidence type="ECO:0000256" key="3">
    <source>
        <dbReference type="ARBA" id="ARBA00022801"/>
    </source>
</evidence>
<name>E3H7F7_ILYPC</name>
<feature type="domain" description="Peptidase M48" evidence="8">
    <location>
        <begin position="74"/>
        <end position="251"/>
    </location>
</feature>
<dbReference type="eggNOG" id="COG0501">
    <property type="taxonomic scope" value="Bacteria"/>
</dbReference>